<keyword evidence="5" id="KW-0813">Transport</keyword>
<comment type="function">
    <text evidence="5">NDH-1 shuttles electrons from NADH, via FMN and iron-sulfur (Fe-S) centers, to quinones in the respiratory chain. The immediate electron acceptor for the enzyme in this species is believed to be ubiquinone. Couples the redox reaction to proton translocation (for every two electrons transferred, four hydrogen ions are translocated across the cytoplasmic membrane), and thus conserves the redox energy in a proton gradient.</text>
</comment>
<dbReference type="InterPro" id="IPR010096">
    <property type="entry name" value="NADH-Q_OxRdtase_suN/2"/>
</dbReference>
<feature type="transmembrane region" description="Helical" evidence="5">
    <location>
        <begin position="539"/>
        <end position="560"/>
    </location>
</feature>
<organism evidence="8 9">
    <name type="scientific">Bythopirellula goksoeyrii</name>
    <dbReference type="NCBI Taxonomy" id="1400387"/>
    <lineage>
        <taxon>Bacteria</taxon>
        <taxon>Pseudomonadati</taxon>
        <taxon>Planctomycetota</taxon>
        <taxon>Planctomycetia</taxon>
        <taxon>Pirellulales</taxon>
        <taxon>Lacipirellulaceae</taxon>
        <taxon>Bythopirellula</taxon>
    </lineage>
</organism>
<feature type="transmembrane region" description="Helical" evidence="5">
    <location>
        <begin position="418"/>
        <end position="440"/>
    </location>
</feature>
<keyword evidence="4 5" id="KW-0472">Membrane</keyword>
<evidence type="ECO:0000256" key="5">
    <source>
        <dbReference type="HAMAP-Rule" id="MF_00445"/>
    </source>
</evidence>
<feature type="transmembrane region" description="Helical" evidence="5">
    <location>
        <begin position="382"/>
        <end position="406"/>
    </location>
</feature>
<keyword evidence="9" id="KW-1185">Reference proteome</keyword>
<feature type="transmembrane region" description="Helical" evidence="5">
    <location>
        <begin position="273"/>
        <end position="292"/>
    </location>
</feature>
<keyword evidence="5" id="KW-0520">NAD</keyword>
<evidence type="ECO:0000256" key="3">
    <source>
        <dbReference type="ARBA" id="ARBA00022989"/>
    </source>
</evidence>
<protein>
    <recommendedName>
        <fullName evidence="5">NADH-quinone oxidoreductase subunit N</fullName>
        <ecNumber evidence="5">7.1.1.-</ecNumber>
    </recommendedName>
    <alternativeName>
        <fullName evidence="5">NADH dehydrogenase I subunit N</fullName>
    </alternativeName>
    <alternativeName>
        <fullName evidence="5">NDH-1 subunit N</fullName>
    </alternativeName>
</protein>
<comment type="catalytic activity">
    <reaction evidence="5">
        <text>a quinone + NADH + 5 H(+)(in) = a quinol + NAD(+) + 4 H(+)(out)</text>
        <dbReference type="Rhea" id="RHEA:57888"/>
        <dbReference type="ChEBI" id="CHEBI:15378"/>
        <dbReference type="ChEBI" id="CHEBI:24646"/>
        <dbReference type="ChEBI" id="CHEBI:57540"/>
        <dbReference type="ChEBI" id="CHEBI:57945"/>
        <dbReference type="ChEBI" id="CHEBI:132124"/>
    </reaction>
</comment>
<keyword evidence="5" id="KW-1003">Cell membrane</keyword>
<feature type="transmembrane region" description="Helical" evidence="5">
    <location>
        <begin position="181"/>
        <end position="204"/>
    </location>
</feature>
<evidence type="ECO:0000313" key="9">
    <source>
        <dbReference type="Proteomes" id="UP000323917"/>
    </source>
</evidence>
<dbReference type="Pfam" id="PF00361">
    <property type="entry name" value="Proton_antipo_M"/>
    <property type="match status" value="2"/>
</dbReference>
<dbReference type="GO" id="GO:0008137">
    <property type="term" value="F:NADH dehydrogenase (ubiquinone) activity"/>
    <property type="evidence" value="ECO:0007669"/>
    <property type="project" value="InterPro"/>
</dbReference>
<feature type="transmembrane region" description="Helical" evidence="5">
    <location>
        <begin position="53"/>
        <end position="70"/>
    </location>
</feature>
<feature type="transmembrane region" description="Helical" evidence="5">
    <location>
        <begin position="150"/>
        <end position="169"/>
    </location>
</feature>
<evidence type="ECO:0000256" key="4">
    <source>
        <dbReference type="ARBA" id="ARBA00023136"/>
    </source>
</evidence>
<dbReference type="GO" id="GO:0012505">
    <property type="term" value="C:endomembrane system"/>
    <property type="evidence" value="ECO:0007669"/>
    <property type="project" value="UniProtKB-SubCell"/>
</dbReference>
<keyword evidence="5" id="KW-1278">Translocase</keyword>
<feature type="transmembrane region" description="Helical" evidence="5">
    <location>
        <begin position="96"/>
        <end position="115"/>
    </location>
</feature>
<keyword evidence="2 5" id="KW-0812">Transmembrane</keyword>
<feature type="transmembrane region" description="Helical" evidence="5">
    <location>
        <begin position="127"/>
        <end position="144"/>
    </location>
</feature>
<dbReference type="KEGG" id="bgok:Pr1d_21740"/>
<evidence type="ECO:0000259" key="7">
    <source>
        <dbReference type="Pfam" id="PF00361"/>
    </source>
</evidence>
<accession>A0A5B9QD59</accession>
<dbReference type="GO" id="GO:0048038">
    <property type="term" value="F:quinone binding"/>
    <property type="evidence" value="ECO:0007669"/>
    <property type="project" value="UniProtKB-KW"/>
</dbReference>
<keyword evidence="3 5" id="KW-1133">Transmembrane helix</keyword>
<feature type="transmembrane region" description="Helical" evidence="5">
    <location>
        <begin position="353"/>
        <end position="375"/>
    </location>
</feature>
<dbReference type="HAMAP" id="MF_00445">
    <property type="entry name" value="NDH1_NuoN_1"/>
    <property type="match status" value="1"/>
</dbReference>
<evidence type="ECO:0000256" key="1">
    <source>
        <dbReference type="ARBA" id="ARBA00004127"/>
    </source>
</evidence>
<evidence type="ECO:0000256" key="6">
    <source>
        <dbReference type="RuleBase" id="RU000320"/>
    </source>
</evidence>
<feature type="domain" description="NADH:quinone oxidoreductase/Mrp antiporter transmembrane" evidence="7">
    <location>
        <begin position="144"/>
        <end position="290"/>
    </location>
</feature>
<dbReference type="Proteomes" id="UP000323917">
    <property type="component" value="Chromosome"/>
</dbReference>
<evidence type="ECO:0000256" key="2">
    <source>
        <dbReference type="ARBA" id="ARBA00022692"/>
    </source>
</evidence>
<reference evidence="8 9" key="1">
    <citation type="submission" date="2019-08" db="EMBL/GenBank/DDBJ databases">
        <title>Deep-cultivation of Planctomycetes and their phenomic and genomic characterization uncovers novel biology.</title>
        <authorList>
            <person name="Wiegand S."/>
            <person name="Jogler M."/>
            <person name="Boedeker C."/>
            <person name="Pinto D."/>
            <person name="Vollmers J."/>
            <person name="Rivas-Marin E."/>
            <person name="Kohn T."/>
            <person name="Peeters S.H."/>
            <person name="Heuer A."/>
            <person name="Rast P."/>
            <person name="Oberbeckmann S."/>
            <person name="Bunk B."/>
            <person name="Jeske O."/>
            <person name="Meyerdierks A."/>
            <person name="Storesund J.E."/>
            <person name="Kallscheuer N."/>
            <person name="Luecker S."/>
            <person name="Lage O.M."/>
            <person name="Pohl T."/>
            <person name="Merkel B.J."/>
            <person name="Hornburger P."/>
            <person name="Mueller R.-W."/>
            <person name="Bruemmer F."/>
            <person name="Labrenz M."/>
            <person name="Spormann A.M."/>
            <person name="Op den Camp H."/>
            <person name="Overmann J."/>
            <person name="Amann R."/>
            <person name="Jetten M.S.M."/>
            <person name="Mascher T."/>
            <person name="Medema M.H."/>
            <person name="Devos D.P."/>
            <person name="Kaster A.-K."/>
            <person name="Ovreas L."/>
            <person name="Rohde M."/>
            <person name="Galperin M.Y."/>
            <person name="Jogler C."/>
        </authorList>
    </citation>
    <scope>NUCLEOTIDE SEQUENCE [LARGE SCALE GENOMIC DNA]</scope>
    <source>
        <strain evidence="8 9">Pr1d</strain>
    </source>
</reference>
<gene>
    <name evidence="5 8" type="primary">nuoN</name>
    <name evidence="8" type="ORF">Pr1d_21740</name>
</gene>
<comment type="similarity">
    <text evidence="5">Belongs to the complex I subunit 2 family.</text>
</comment>
<keyword evidence="5" id="KW-0830">Ubiquinone</keyword>
<feature type="transmembrane region" description="Helical" evidence="5">
    <location>
        <begin position="499"/>
        <end position="519"/>
    </location>
</feature>
<comment type="subcellular location">
    <subcellularLocation>
        <location evidence="5">Cell membrane</location>
        <topology evidence="5">Multi-pass membrane protein</topology>
    </subcellularLocation>
    <subcellularLocation>
        <location evidence="1">Endomembrane system</location>
        <topology evidence="1">Multi-pass membrane protein</topology>
    </subcellularLocation>
    <subcellularLocation>
        <location evidence="6">Membrane</location>
        <topology evidence="6">Multi-pass membrane protein</topology>
    </subcellularLocation>
</comment>
<keyword evidence="8" id="KW-0560">Oxidoreductase</keyword>
<proteinExistence type="inferred from homology"/>
<dbReference type="EMBL" id="CP042913">
    <property type="protein sequence ID" value="QEG34886.1"/>
    <property type="molecule type" value="Genomic_DNA"/>
</dbReference>
<feature type="transmembrane region" description="Helical" evidence="5">
    <location>
        <begin position="24"/>
        <end position="41"/>
    </location>
</feature>
<dbReference type="GO" id="GO:0005886">
    <property type="term" value="C:plasma membrane"/>
    <property type="evidence" value="ECO:0007669"/>
    <property type="project" value="UniProtKB-SubCell"/>
</dbReference>
<feature type="domain" description="NADH:quinone oxidoreductase/Mrp antiporter transmembrane" evidence="7">
    <location>
        <begin position="353"/>
        <end position="507"/>
    </location>
</feature>
<dbReference type="GO" id="GO:0050136">
    <property type="term" value="F:NADH dehydrogenase (quinone) (non-electrogenic) activity"/>
    <property type="evidence" value="ECO:0007669"/>
    <property type="project" value="UniProtKB-UniRule"/>
</dbReference>
<name>A0A5B9QD59_9BACT</name>
<comment type="subunit">
    <text evidence="5">NDH-1 is composed of 14 different subunits. Subunits NuoA, H, J, K, L, M, N constitute the membrane sector of the complex.</text>
</comment>
<dbReference type="EC" id="7.1.1.-" evidence="5"/>
<feature type="transmembrane region" description="Helical" evidence="5">
    <location>
        <begin position="231"/>
        <end position="252"/>
    </location>
</feature>
<dbReference type="PANTHER" id="PTHR22773">
    <property type="entry name" value="NADH DEHYDROGENASE"/>
    <property type="match status" value="1"/>
</dbReference>
<sequence>MQPVTLQHVVDSLVGNTLEGSLPFFRPELALCVTIVLLLFVRIFKGGEYIPSFFIALLGSITALILAFPVEGIESWTTMPRQEIFTGMLVYDSLTAFVRIFLLSFVVLFVILSRLTGIADSKDGQDYYVLVLGATLGMCIMASANHMMMLFMGVEMASVPSFVLAGIVKGRQRSSEAALKYVIYGAGTAGVMLYGISLLCGVLGSAHLPTMAASLTDLDIPNLLTSAEGRLTVMVLVLGGLMLGVGLAFKLSAFPFHFWCPDVFEGASAEVDAFLSVASKAAALVLLLRVGAGLGLTTAEMPVADGVDRPAVIAVATGSNATPTHNAVLATQVAESSDATPVGGGPLSPVRRFFVVLVSIIAIVTCTFGNLAAYGQTNIKRMLAYSTIAHAGFMMMAVAAAIALAGRDVVEARTAVSALLLYIALYLFMNLSAFAIIAFLRNEMLSEDIADYAGLIRTSPLTAVMMTAVLVSLIGLPPLAGFWPKLRVLQSLYMAGGPLMTFVLVAAALNTAIALVYYLRVAKTMCIDPEPDTRGAVSLGFLPAAYIFVISVPVLIFGILPGPLADWTDLAVSQLFS</sequence>
<dbReference type="GO" id="GO:0042773">
    <property type="term" value="P:ATP synthesis coupled electron transport"/>
    <property type="evidence" value="ECO:0007669"/>
    <property type="project" value="InterPro"/>
</dbReference>
<keyword evidence="5" id="KW-0874">Quinone</keyword>
<feature type="transmembrane region" description="Helical" evidence="5">
    <location>
        <begin position="461"/>
        <end position="479"/>
    </location>
</feature>
<dbReference type="AlphaFoldDB" id="A0A5B9QD59"/>
<dbReference type="InterPro" id="IPR001750">
    <property type="entry name" value="ND/Mrp_TM"/>
</dbReference>
<evidence type="ECO:0000313" key="8">
    <source>
        <dbReference type="EMBL" id="QEG34886.1"/>
    </source>
</evidence>